<sequence length="155" mass="17405">MRLSDTRHETQLLDQLTLFLRQRVRDQVGTADAGGTEGRLAELRTLRELQLGHAEARAHPERRRSVIARFRRLALRHRRHPDFDASWVIDSPDTVVTDALELLVEHERVDLAGAAALLTSYAEEQRTDLVEVAAQLVALHGPAARPVDETALRPA</sequence>
<evidence type="ECO:0000313" key="2">
    <source>
        <dbReference type="Proteomes" id="UP000281738"/>
    </source>
</evidence>
<comment type="caution">
    <text evidence="1">The sequence shown here is derived from an EMBL/GenBank/DDBJ whole genome shotgun (WGS) entry which is preliminary data.</text>
</comment>
<organism evidence="1 2">
    <name type="scientific">Nocardioides aurantiacus</name>
    <dbReference type="NCBI Taxonomy" id="86796"/>
    <lineage>
        <taxon>Bacteria</taxon>
        <taxon>Bacillati</taxon>
        <taxon>Actinomycetota</taxon>
        <taxon>Actinomycetes</taxon>
        <taxon>Propionibacteriales</taxon>
        <taxon>Nocardioidaceae</taxon>
        <taxon>Nocardioides</taxon>
    </lineage>
</organism>
<dbReference type="RefSeq" id="WP_123389682.1">
    <property type="nucleotide sequence ID" value="NZ_RKHO01000001.1"/>
</dbReference>
<evidence type="ECO:0000313" key="1">
    <source>
        <dbReference type="EMBL" id="ROR90547.1"/>
    </source>
</evidence>
<proteinExistence type="predicted"/>
<gene>
    <name evidence="1" type="ORF">EDD33_1388</name>
</gene>
<reference evidence="1 2" key="1">
    <citation type="submission" date="2018-11" db="EMBL/GenBank/DDBJ databases">
        <title>Sequencing the genomes of 1000 actinobacteria strains.</title>
        <authorList>
            <person name="Klenk H.-P."/>
        </authorList>
    </citation>
    <scope>NUCLEOTIDE SEQUENCE [LARGE SCALE GENOMIC DNA]</scope>
    <source>
        <strain evidence="1 2">DSM 12652</strain>
    </source>
</reference>
<protein>
    <submittedName>
        <fullName evidence="1">Uncharacterized protein</fullName>
    </submittedName>
</protein>
<dbReference type="EMBL" id="RKHO01000001">
    <property type="protein sequence ID" value="ROR90547.1"/>
    <property type="molecule type" value="Genomic_DNA"/>
</dbReference>
<accession>A0A3N2CSM0</accession>
<name>A0A3N2CSM0_9ACTN</name>
<keyword evidence="2" id="KW-1185">Reference proteome</keyword>
<dbReference type="AlphaFoldDB" id="A0A3N2CSM0"/>
<dbReference type="OrthoDB" id="3827191at2"/>
<dbReference type="Proteomes" id="UP000281738">
    <property type="component" value="Unassembled WGS sequence"/>
</dbReference>